<feature type="region of interest" description="Disordered" evidence="1">
    <location>
        <begin position="708"/>
        <end position="736"/>
    </location>
</feature>
<evidence type="ECO:0000313" key="3">
    <source>
        <dbReference type="EMBL" id="OGY80022.1"/>
    </source>
</evidence>
<proteinExistence type="predicted"/>
<dbReference type="Gene3D" id="3.40.50.300">
    <property type="entry name" value="P-loop containing nucleotide triphosphate hydrolases"/>
    <property type="match status" value="2"/>
</dbReference>
<reference evidence="3 4" key="1">
    <citation type="journal article" date="2016" name="Nat. Commun.">
        <title>Thousands of microbial genomes shed light on interconnected biogeochemical processes in an aquifer system.</title>
        <authorList>
            <person name="Anantharaman K."/>
            <person name="Brown C.T."/>
            <person name="Hug L.A."/>
            <person name="Sharon I."/>
            <person name="Castelle C.J."/>
            <person name="Probst A.J."/>
            <person name="Thomas B.C."/>
            <person name="Singh A."/>
            <person name="Wilkins M.J."/>
            <person name="Karaoz U."/>
            <person name="Brodie E.L."/>
            <person name="Williams K.H."/>
            <person name="Hubbard S.S."/>
            <person name="Banfield J.F."/>
        </authorList>
    </citation>
    <scope>NUCLEOTIDE SEQUENCE [LARGE SCALE GENOMIC DNA]</scope>
</reference>
<organism evidence="3 4">
    <name type="scientific">Candidatus Kerfeldbacteria bacterium RIFCSPHIGHO2_02_FULL_42_14</name>
    <dbReference type="NCBI Taxonomy" id="1798540"/>
    <lineage>
        <taxon>Bacteria</taxon>
        <taxon>Candidatus Kerfeldiibacteriota</taxon>
    </lineage>
</organism>
<accession>A0A1G2ASZ5</accession>
<dbReference type="InterPro" id="IPR008571">
    <property type="entry name" value="HerA-like"/>
</dbReference>
<feature type="compositionally biased region" description="Polar residues" evidence="1">
    <location>
        <begin position="713"/>
        <end position="724"/>
    </location>
</feature>
<dbReference type="EMBL" id="MHKB01000002">
    <property type="protein sequence ID" value="OGY80022.1"/>
    <property type="molecule type" value="Genomic_DNA"/>
</dbReference>
<dbReference type="Proteomes" id="UP000177165">
    <property type="component" value="Unassembled WGS sequence"/>
</dbReference>
<feature type="compositionally biased region" description="Acidic residues" evidence="1">
    <location>
        <begin position="725"/>
        <end position="736"/>
    </location>
</feature>
<dbReference type="PANTHER" id="PTHR42957:SF1">
    <property type="entry name" value="HELICASE MJ1565-RELATED"/>
    <property type="match status" value="1"/>
</dbReference>
<feature type="domain" description="Helicase HerA central" evidence="2">
    <location>
        <begin position="314"/>
        <end position="376"/>
    </location>
</feature>
<dbReference type="Pfam" id="PF01935">
    <property type="entry name" value="DUF87"/>
    <property type="match status" value="1"/>
</dbReference>
<dbReference type="STRING" id="1798540.A3B74_05195"/>
<gene>
    <name evidence="3" type="ORF">A3B74_05195</name>
</gene>
<evidence type="ECO:0000256" key="1">
    <source>
        <dbReference type="SAM" id="MobiDB-lite"/>
    </source>
</evidence>
<dbReference type="InterPro" id="IPR002789">
    <property type="entry name" value="HerA_central"/>
</dbReference>
<dbReference type="CDD" id="cd01127">
    <property type="entry name" value="TrwB_TraG_TraD_VirD4"/>
    <property type="match status" value="1"/>
</dbReference>
<dbReference type="PANTHER" id="PTHR42957">
    <property type="entry name" value="HELICASE MJ1565-RELATED"/>
    <property type="match status" value="1"/>
</dbReference>
<name>A0A1G2ASZ5_9BACT</name>
<evidence type="ECO:0000259" key="2">
    <source>
        <dbReference type="Pfam" id="PF01935"/>
    </source>
</evidence>
<comment type="caution">
    <text evidence="3">The sequence shown here is derived from an EMBL/GenBank/DDBJ whole genome shotgun (WGS) entry which is preliminary data.</text>
</comment>
<dbReference type="SUPFAM" id="SSF52540">
    <property type="entry name" value="P-loop containing nucleoside triphosphate hydrolases"/>
    <property type="match status" value="1"/>
</dbReference>
<sequence length="736" mass="82898">MYMKQPVMLRVRFPFESAHTNVLNQIEKFETFFYSIFLPLSDHKETLGLEIVQIRGIMNFYMIAPNVLVATVRSFFYALFPDASLEAMDDYDQLSRLPSQAVGFQVQLKGSEAFSLRSARTMSADPLNAFFNVLGQIPATDAVFFQLILRTVDESLTGEGTRASGLYGFAEKQEIQVVKPKFNTTIRILYFPNNASHIDMHNASFESIFSPFSTEQLQIVVKTAPAVQTAVDAYFSHSEQPTGVFNTDEIAALFHAPDAASKISGVNWLYSRRAEPPMHLPSTENTPTQDISIFGVTNFRGQQMEFGIKREDRRRHLYVVGKSGTGKSKLLEKLIADDIKMHKGVCVIDPHGDLVQAVLAHVPERRISDLVLFSPADLDYPIAFNPVANVSREFKQQTTQGLIEVFKKFFGADWSPKIEHVFRFTVLALLDYPKATIMGIQKMLTDRAYRQQVITVIQDHVVKKFWANEFSSWSEKFDNEAIVPLVNKLGQFLSNEMVRNIVAQSKNKVDLEEIMNNEKILLVELSKGKLGEENAALLGSLIITKIEQAAMARAFLSAEKRKDFYLYVDEFQNFATKTFDNILSEARKYRLNLTISHQYLGQLLASTRETVFGNVGSLITLRMGADDANYIANEFAPRFSGYDIINLGIREMYLKMSIDGVVTPAFSAKTIDVPDPVFPAELRQKMMTASRTKYATPTTDVEKEIAEMDKIGNGSNTHTTNANASDEEGDFEEPLV</sequence>
<protein>
    <recommendedName>
        <fullName evidence="2">Helicase HerA central domain-containing protein</fullName>
    </recommendedName>
</protein>
<evidence type="ECO:0000313" key="4">
    <source>
        <dbReference type="Proteomes" id="UP000177165"/>
    </source>
</evidence>
<dbReference type="InterPro" id="IPR027417">
    <property type="entry name" value="P-loop_NTPase"/>
</dbReference>
<dbReference type="AlphaFoldDB" id="A0A1G2ASZ5"/>